<dbReference type="PANTHER" id="PTHR42032:SF1">
    <property type="entry name" value="YALI0E30679P"/>
    <property type="match status" value="1"/>
</dbReference>
<feature type="transmembrane region" description="Helical" evidence="2">
    <location>
        <begin position="172"/>
        <end position="190"/>
    </location>
</feature>
<gene>
    <name evidence="3" type="ORF">BG006_000288</name>
</gene>
<dbReference type="PANTHER" id="PTHR42032">
    <property type="entry name" value="YALI0E30679P"/>
    <property type="match status" value="1"/>
</dbReference>
<keyword evidence="4" id="KW-1185">Reference proteome</keyword>
<keyword evidence="2" id="KW-0812">Transmembrane</keyword>
<feature type="compositionally biased region" description="Basic and acidic residues" evidence="1">
    <location>
        <begin position="8"/>
        <end position="20"/>
    </location>
</feature>
<sequence>MTYSQQHHHSESSVPEKVRQETTTTTISTTTTTASTMPLTSDSEPTYSSNKAHYRSSLGKSNVDHHHRISTADVDLGKKQHFNTSASNGRSSSVSSTSSNGNGIGNGIGNGNDNGNGNAKSTGLHPKQPAGGLNNHPNSSSSNVSTQGRQSYPTNGGNRANRPDPHDYSSGAHSWPILFAVVPPLGALVFGKSDIWSDILTLALIAFFLYNIIKVPWELYYAARTRRVLLSSVSVNAPVDPVLEKRRQEAATSLRRQEFFSLLLILASPFLGGYTLRYLKTFFSSYEDYLSALNIELFIIASGIRPLTHLVSLLKSRALHLQEQVHYPDTEVENLRRKVAAIEGELTQLRRAFATKREVLQVQDNVEPTLHQLTKQIKRHDKKETMLRSYTEERFAAVDEKMREYDTILAYRLTEDQHRTSGLLFLPLNIIVAMIGYCTFFLPSRLTGGKQQPMLKSAPAPAAIGNVSSDHLLHGPVHKSVPGRPLHTATRETRV</sequence>
<keyword evidence="2" id="KW-1133">Transmembrane helix</keyword>
<feature type="transmembrane region" description="Helical" evidence="2">
    <location>
        <begin position="196"/>
        <end position="217"/>
    </location>
</feature>
<feature type="compositionally biased region" description="Polar residues" evidence="1">
    <location>
        <begin position="42"/>
        <end position="51"/>
    </location>
</feature>
<feature type="compositionally biased region" description="Low complexity" evidence="1">
    <location>
        <begin position="22"/>
        <end position="41"/>
    </location>
</feature>
<organism evidence="3 4">
    <name type="scientific">Podila minutissima</name>
    <dbReference type="NCBI Taxonomy" id="64525"/>
    <lineage>
        <taxon>Eukaryota</taxon>
        <taxon>Fungi</taxon>
        <taxon>Fungi incertae sedis</taxon>
        <taxon>Mucoromycota</taxon>
        <taxon>Mortierellomycotina</taxon>
        <taxon>Mortierellomycetes</taxon>
        <taxon>Mortierellales</taxon>
        <taxon>Mortierellaceae</taxon>
        <taxon>Podila</taxon>
    </lineage>
</organism>
<dbReference type="AlphaFoldDB" id="A0A9P5SPH2"/>
<evidence type="ECO:0000256" key="1">
    <source>
        <dbReference type="SAM" id="MobiDB-lite"/>
    </source>
</evidence>
<dbReference type="Proteomes" id="UP000696485">
    <property type="component" value="Unassembled WGS sequence"/>
</dbReference>
<feature type="compositionally biased region" description="Polar residues" evidence="1">
    <location>
        <begin position="146"/>
        <end position="158"/>
    </location>
</feature>
<feature type="compositionally biased region" description="Low complexity" evidence="1">
    <location>
        <begin position="85"/>
        <end position="101"/>
    </location>
</feature>
<feature type="region of interest" description="Disordered" evidence="1">
    <location>
        <begin position="476"/>
        <end position="495"/>
    </location>
</feature>
<keyword evidence="2" id="KW-0472">Membrane</keyword>
<feature type="transmembrane region" description="Helical" evidence="2">
    <location>
        <begin position="259"/>
        <end position="277"/>
    </location>
</feature>
<evidence type="ECO:0000313" key="4">
    <source>
        <dbReference type="Proteomes" id="UP000696485"/>
    </source>
</evidence>
<proteinExistence type="predicted"/>
<feature type="compositionally biased region" description="Gly residues" evidence="1">
    <location>
        <begin position="102"/>
        <end position="114"/>
    </location>
</feature>
<feature type="transmembrane region" description="Helical" evidence="2">
    <location>
        <begin position="289"/>
        <end position="307"/>
    </location>
</feature>
<protein>
    <submittedName>
        <fullName evidence="3">Uncharacterized protein</fullName>
    </submittedName>
</protein>
<reference evidence="3" key="1">
    <citation type="journal article" date="2020" name="Fungal Divers.">
        <title>Resolving the Mortierellaceae phylogeny through synthesis of multi-gene phylogenetics and phylogenomics.</title>
        <authorList>
            <person name="Vandepol N."/>
            <person name="Liber J."/>
            <person name="Desiro A."/>
            <person name="Na H."/>
            <person name="Kennedy M."/>
            <person name="Barry K."/>
            <person name="Grigoriev I.V."/>
            <person name="Miller A.N."/>
            <person name="O'Donnell K."/>
            <person name="Stajich J.E."/>
            <person name="Bonito G."/>
        </authorList>
    </citation>
    <scope>NUCLEOTIDE SEQUENCE</scope>
    <source>
        <strain evidence="3">NVP1</strain>
    </source>
</reference>
<accession>A0A9P5SPH2</accession>
<feature type="region of interest" description="Disordered" evidence="1">
    <location>
        <begin position="1"/>
        <end position="168"/>
    </location>
</feature>
<dbReference type="EMBL" id="JAAAUY010000104">
    <property type="protein sequence ID" value="KAF9335345.1"/>
    <property type="molecule type" value="Genomic_DNA"/>
</dbReference>
<evidence type="ECO:0000256" key="2">
    <source>
        <dbReference type="SAM" id="Phobius"/>
    </source>
</evidence>
<comment type="caution">
    <text evidence="3">The sequence shown here is derived from an EMBL/GenBank/DDBJ whole genome shotgun (WGS) entry which is preliminary data.</text>
</comment>
<name>A0A9P5SPH2_9FUNG</name>
<feature type="compositionally biased region" description="Low complexity" evidence="1">
    <location>
        <begin position="134"/>
        <end position="145"/>
    </location>
</feature>
<evidence type="ECO:0000313" key="3">
    <source>
        <dbReference type="EMBL" id="KAF9335345.1"/>
    </source>
</evidence>
<feature type="transmembrane region" description="Helical" evidence="2">
    <location>
        <begin position="422"/>
        <end position="442"/>
    </location>
</feature>